<accession>A0A2I6SCA2</accession>
<evidence type="ECO:0000313" key="1">
    <source>
        <dbReference type="EMBL" id="AUO15188.1"/>
    </source>
</evidence>
<dbReference type="Proteomes" id="UP000267352">
    <property type="component" value="Segment"/>
</dbReference>
<sequence>MSSEQGKKKFGGKRTNTFVVTNVGAELVKALLANSCWAISIGKIYGQRDSVARIKFKNIEIFNDGNATEINNLMSSIVEDRIQRTVERVYF</sequence>
<dbReference type="EMBL" id="MG702567">
    <property type="protein sequence ID" value="AUO15188.1"/>
    <property type="molecule type" value="Genomic_DNA"/>
</dbReference>
<proteinExistence type="predicted"/>
<name>A0A2I6SCA2_9VIRU</name>
<reference evidence="1" key="1">
    <citation type="submission" date="2017-12" db="EMBL/GenBank/DDBJ databases">
        <authorList>
            <person name="Katneni V.K."/>
            <person name="Shekhar M.S."/>
            <person name="Otta S.K."/>
            <person name="Karthic K."/>
            <person name="Jangam A.K."/>
            <person name="Gopikrishna G."/>
            <person name="Vijayan K.K."/>
        </authorList>
    </citation>
    <scope>NUCLEOTIDE SEQUENCE [LARGE SCALE GENOMIC DNA]</scope>
    <source>
        <strain evidence="1">IN_AP4RU</strain>
    </source>
</reference>
<protein>
    <submittedName>
        <fullName evidence="1">WSSV416</fullName>
    </submittedName>
</protein>
<reference evidence="1" key="2">
    <citation type="journal article" date="2018" name="Genome Announc.">
        <title>First Report of a Complete Genome Sequence of White spot syndrome virus from India.</title>
        <authorList>
            <person name="Vinaya Kumar K."/>
            <person name="Shekhar M.S."/>
            <person name="Otta S.K."/>
            <person name="Karthic K."/>
            <person name="Ashok Kumar J."/>
            <person name="Gopikrishna G."/>
            <person name="Vijayan K.K."/>
        </authorList>
    </citation>
    <scope>NUCLEOTIDE SEQUENCE</scope>
    <source>
        <strain evidence="1">IN_AP4RU</strain>
    </source>
</reference>
<organism evidence="1">
    <name type="scientific">White spot syndrome virus</name>
    <dbReference type="NCBI Taxonomy" id="342409"/>
    <lineage>
        <taxon>Viruses</taxon>
        <taxon>Viruses incertae sedis</taxon>
        <taxon>Naldaviricetes</taxon>
        <taxon>Nimaviridae</taxon>
        <taxon>Whispovirus</taxon>
    </lineage>
</organism>